<gene>
    <name evidence="5" type="ORF">FUAX_13780</name>
</gene>
<sequence length="360" mass="40135">MKKILYIFLGIALLGAVAGMFYYLYAKSQEKPVVFETESPFKTNIVKKTVATGAITPRKEIEVKSHVSGVVDELFTEAGDVIKKGQLIARIKVIPDVARLNQAESNVKTARINFENAEREYKRQKGLFDQQVISKQEFNEFEVSYKLREQELDAAKDNLQIVKEGATKKKGSVSNLVYSTAEGMVLEVPVKEGNFVIESNTFNDGTTLASVANMGEMIFEGKVDESEVGKIKEGMKLKLKVAALQSESFDALLEFISPKGKEEEGAVQFEVKAAVTLKDSTFLRSGYSANADIVLDHRDSVMAIKESLLIFDKEDGKTYVEVETTEQEFEKREVKTGLSDGINIEVLKGVEKEDKIKKQK</sequence>
<organism evidence="5 6">
    <name type="scientific">Fulvitalea axinellae</name>
    <dbReference type="NCBI Taxonomy" id="1182444"/>
    <lineage>
        <taxon>Bacteria</taxon>
        <taxon>Pseudomonadati</taxon>
        <taxon>Bacteroidota</taxon>
        <taxon>Cytophagia</taxon>
        <taxon>Cytophagales</taxon>
        <taxon>Persicobacteraceae</taxon>
        <taxon>Fulvitalea</taxon>
    </lineage>
</organism>
<keyword evidence="2" id="KW-0175">Coiled coil</keyword>
<dbReference type="Gene3D" id="2.40.420.20">
    <property type="match status" value="1"/>
</dbReference>
<dbReference type="GO" id="GO:0015562">
    <property type="term" value="F:efflux transmembrane transporter activity"/>
    <property type="evidence" value="ECO:0007669"/>
    <property type="project" value="TreeGrafter"/>
</dbReference>
<accession>A0AAU9C9X2</accession>
<evidence type="ECO:0000313" key="6">
    <source>
        <dbReference type="Proteomes" id="UP001348817"/>
    </source>
</evidence>
<dbReference type="GO" id="GO:1990281">
    <property type="term" value="C:efflux pump complex"/>
    <property type="evidence" value="ECO:0007669"/>
    <property type="project" value="TreeGrafter"/>
</dbReference>
<dbReference type="Gene3D" id="2.40.50.100">
    <property type="match status" value="1"/>
</dbReference>
<dbReference type="PANTHER" id="PTHR30469">
    <property type="entry name" value="MULTIDRUG RESISTANCE PROTEIN MDTA"/>
    <property type="match status" value="1"/>
</dbReference>
<reference evidence="5 6" key="1">
    <citation type="submission" date="2021-12" db="EMBL/GenBank/DDBJ databases">
        <title>Genome sequencing of bacteria with rrn-lacking chromosome and rrn-plasmid.</title>
        <authorList>
            <person name="Anda M."/>
            <person name="Iwasaki W."/>
        </authorList>
    </citation>
    <scope>NUCLEOTIDE SEQUENCE [LARGE SCALE GENOMIC DNA]</scope>
    <source>
        <strain evidence="5 6">DSM 100852</strain>
    </source>
</reference>
<feature type="transmembrane region" description="Helical" evidence="3">
    <location>
        <begin position="5"/>
        <end position="25"/>
    </location>
</feature>
<evidence type="ECO:0000259" key="4">
    <source>
        <dbReference type="Pfam" id="PF25881"/>
    </source>
</evidence>
<evidence type="ECO:0000256" key="3">
    <source>
        <dbReference type="SAM" id="Phobius"/>
    </source>
</evidence>
<dbReference type="KEGG" id="fax:FUAX_13780"/>
<dbReference type="EMBL" id="AP025314">
    <property type="protein sequence ID" value="BDD08946.1"/>
    <property type="molecule type" value="Genomic_DNA"/>
</dbReference>
<dbReference type="InterPro" id="IPR006143">
    <property type="entry name" value="RND_pump_MFP"/>
</dbReference>
<dbReference type="Gene3D" id="1.10.287.470">
    <property type="entry name" value="Helix hairpin bin"/>
    <property type="match status" value="1"/>
</dbReference>
<evidence type="ECO:0000256" key="2">
    <source>
        <dbReference type="SAM" id="Coils"/>
    </source>
</evidence>
<dbReference type="RefSeq" id="WP_338394172.1">
    <property type="nucleotide sequence ID" value="NZ_AP025314.1"/>
</dbReference>
<dbReference type="InterPro" id="IPR059052">
    <property type="entry name" value="HH_YbhG-like"/>
</dbReference>
<keyword evidence="3" id="KW-1133">Transmembrane helix</keyword>
<dbReference type="PANTHER" id="PTHR30469:SF33">
    <property type="entry name" value="SLR1207 PROTEIN"/>
    <property type="match status" value="1"/>
</dbReference>
<proteinExistence type="inferred from homology"/>
<dbReference type="SUPFAM" id="SSF111369">
    <property type="entry name" value="HlyD-like secretion proteins"/>
    <property type="match status" value="1"/>
</dbReference>
<feature type="domain" description="YbhG-like alpha-helical hairpin" evidence="4">
    <location>
        <begin position="100"/>
        <end position="169"/>
    </location>
</feature>
<dbReference type="Gene3D" id="2.40.30.170">
    <property type="match status" value="1"/>
</dbReference>
<comment type="similarity">
    <text evidence="1">Belongs to the membrane fusion protein (MFP) (TC 8.A.1) family.</text>
</comment>
<dbReference type="AlphaFoldDB" id="A0AAU9C9X2"/>
<dbReference type="Proteomes" id="UP001348817">
    <property type="component" value="Chromosome"/>
</dbReference>
<dbReference type="Pfam" id="PF25881">
    <property type="entry name" value="HH_YBHG"/>
    <property type="match status" value="1"/>
</dbReference>
<keyword evidence="6" id="KW-1185">Reference proteome</keyword>
<evidence type="ECO:0000256" key="1">
    <source>
        <dbReference type="ARBA" id="ARBA00009477"/>
    </source>
</evidence>
<name>A0AAU9C9X2_9BACT</name>
<evidence type="ECO:0000313" key="5">
    <source>
        <dbReference type="EMBL" id="BDD08946.1"/>
    </source>
</evidence>
<dbReference type="NCBIfam" id="TIGR01730">
    <property type="entry name" value="RND_mfp"/>
    <property type="match status" value="1"/>
</dbReference>
<keyword evidence="3" id="KW-0472">Membrane</keyword>
<feature type="coiled-coil region" evidence="2">
    <location>
        <begin position="100"/>
        <end position="127"/>
    </location>
</feature>
<keyword evidence="3" id="KW-0812">Transmembrane</keyword>
<protein>
    <submittedName>
        <fullName evidence="5">RND transporter MFP subunit</fullName>
    </submittedName>
</protein>